<dbReference type="OrthoDB" id="288167at2759"/>
<dbReference type="InParanoid" id="A0A077ZY36"/>
<feature type="compositionally biased region" description="Polar residues" evidence="2">
    <location>
        <begin position="420"/>
        <end position="430"/>
    </location>
</feature>
<evidence type="ECO:0000313" key="3">
    <source>
        <dbReference type="EMBL" id="CDW74790.1"/>
    </source>
</evidence>
<feature type="compositionally biased region" description="Polar residues" evidence="2">
    <location>
        <begin position="24"/>
        <end position="35"/>
    </location>
</feature>
<evidence type="ECO:0000256" key="2">
    <source>
        <dbReference type="SAM" id="MobiDB-lite"/>
    </source>
</evidence>
<proteinExistence type="predicted"/>
<organism evidence="3 4">
    <name type="scientific">Stylonychia lemnae</name>
    <name type="common">Ciliate</name>
    <dbReference type="NCBI Taxonomy" id="5949"/>
    <lineage>
        <taxon>Eukaryota</taxon>
        <taxon>Sar</taxon>
        <taxon>Alveolata</taxon>
        <taxon>Ciliophora</taxon>
        <taxon>Intramacronucleata</taxon>
        <taxon>Spirotrichea</taxon>
        <taxon>Stichotrichia</taxon>
        <taxon>Sporadotrichida</taxon>
        <taxon>Oxytrichidae</taxon>
        <taxon>Stylonychinae</taxon>
        <taxon>Stylonychia</taxon>
    </lineage>
</organism>
<name>A0A077ZY36_STYLE</name>
<feature type="coiled-coil region" evidence="1">
    <location>
        <begin position="511"/>
        <end position="546"/>
    </location>
</feature>
<evidence type="ECO:0000313" key="4">
    <source>
        <dbReference type="Proteomes" id="UP000039865"/>
    </source>
</evidence>
<keyword evidence="1" id="KW-0175">Coiled coil</keyword>
<feature type="region of interest" description="Disordered" evidence="2">
    <location>
        <begin position="392"/>
        <end position="430"/>
    </location>
</feature>
<sequence>MFKRWFSSKKREEISQPHFRDIRSSQQADLTGTKQQRMHKDLQEIAKLKKTMQLPKKFAQSVIELEIQCERPDATKEHVKKLMDLYTTAIEYYNCNSDTDNQRFFQNKLHGMLNRPDIKLLVDFNDQNQTVQQTLKSIQGNVQTNQMRPPQSANLKQMREKQIAKKKFEDALQLKIYNHEKKHEVKQEQIIEQQMQKQEEVKKVVQREQHLQSEQFRKRLAERQRSKNNRSVSHNKMFMNSSLSFNFNAMRTAKDGGFGAQADQSNNDFETQSVNNIGYDSTKKFGQSKIGLLSKMNSSVYNFGGGGNHISGNESFFSYGKSQGTIGGGLASKISMALSRIVYNRTNSMNDDEDVADLIQLIEELNQHNDLTVKLNNQSKICKILETNDEFQSRQQQNSQPAAQELRQVDSQKEEKADTQIKNNGTGTINAPASTATTTLGFNVKDIMEQCKSALQSLQEQKEKAIEEFLENHAEEKFASTQEIKMKYQKMINMLKNSKDIKKDEKIQGYEDKRKAEIEQMQNQLIEKKQEGLKEIKDRFNEMSSQVRIDAKAVAEAVRKQILKDKPSVMGAVESPIKSKQIDEELNFAVASNEYGLSEQIRNRESTGYIGNLRH</sequence>
<dbReference type="AlphaFoldDB" id="A0A077ZY36"/>
<keyword evidence="4" id="KW-1185">Reference proteome</keyword>
<accession>A0A077ZY36</accession>
<feature type="coiled-coil region" evidence="1">
    <location>
        <begin position="444"/>
        <end position="475"/>
    </location>
</feature>
<dbReference type="EMBL" id="CCKQ01003665">
    <property type="protein sequence ID" value="CDW74790.1"/>
    <property type="molecule type" value="Genomic_DNA"/>
</dbReference>
<gene>
    <name evidence="3" type="primary">Contig6998.g7488</name>
    <name evidence="3" type="ORF">STYLEM_3773</name>
</gene>
<feature type="compositionally biased region" description="Basic and acidic residues" evidence="2">
    <location>
        <begin position="407"/>
        <end position="419"/>
    </location>
</feature>
<dbReference type="Proteomes" id="UP000039865">
    <property type="component" value="Unassembled WGS sequence"/>
</dbReference>
<protein>
    <submittedName>
        <fullName evidence="3">Uncharacterized protein</fullName>
    </submittedName>
</protein>
<reference evidence="3 4" key="1">
    <citation type="submission" date="2014-06" db="EMBL/GenBank/DDBJ databases">
        <authorList>
            <person name="Swart Estienne"/>
        </authorList>
    </citation>
    <scope>NUCLEOTIDE SEQUENCE [LARGE SCALE GENOMIC DNA]</scope>
    <source>
        <strain evidence="3 4">130c</strain>
    </source>
</reference>
<feature type="region of interest" description="Disordered" evidence="2">
    <location>
        <begin position="16"/>
        <end position="37"/>
    </location>
</feature>
<feature type="compositionally biased region" description="Polar residues" evidence="2">
    <location>
        <begin position="393"/>
        <end position="402"/>
    </location>
</feature>
<evidence type="ECO:0000256" key="1">
    <source>
        <dbReference type="SAM" id="Coils"/>
    </source>
</evidence>